<proteinExistence type="predicted"/>
<protein>
    <submittedName>
        <fullName evidence="1">Uncharacterized protein</fullName>
    </submittedName>
</protein>
<evidence type="ECO:0000313" key="1">
    <source>
        <dbReference type="EMBL" id="OHB14757.1"/>
    </source>
</evidence>
<reference evidence="1 2" key="1">
    <citation type="journal article" date="2016" name="Nat. Commun.">
        <title>Thousands of microbial genomes shed light on interconnected biogeochemical processes in an aquifer system.</title>
        <authorList>
            <person name="Anantharaman K."/>
            <person name="Brown C.T."/>
            <person name="Hug L.A."/>
            <person name="Sharon I."/>
            <person name="Castelle C.J."/>
            <person name="Probst A.J."/>
            <person name="Thomas B.C."/>
            <person name="Singh A."/>
            <person name="Wilkins M.J."/>
            <person name="Karaoz U."/>
            <person name="Brodie E.L."/>
            <person name="Williams K.H."/>
            <person name="Hubbard S.S."/>
            <person name="Banfield J.F."/>
        </authorList>
    </citation>
    <scope>NUCLEOTIDE SEQUENCE [LARGE SCALE GENOMIC DNA]</scope>
</reference>
<evidence type="ECO:0000313" key="2">
    <source>
        <dbReference type="Proteomes" id="UP000177697"/>
    </source>
</evidence>
<name>A0A1G2UZE7_9BACT</name>
<dbReference type="Proteomes" id="UP000177697">
    <property type="component" value="Unassembled WGS sequence"/>
</dbReference>
<gene>
    <name evidence="1" type="ORF">A2431_00275</name>
</gene>
<comment type="caution">
    <text evidence="1">The sequence shown here is derived from an EMBL/GenBank/DDBJ whole genome shotgun (WGS) entry which is preliminary data.</text>
</comment>
<accession>A0A1G2UZE7</accession>
<sequence length="431" mass="49985">MNTPLDAAYNRLDEAHRAWHSALSGYHRIDDFRAGINGAIQALRNLTFVLQKQKDNLANFDVWYSGWRQKMQDNQLLKELVEARNIIVKQDDLKLHSVAKARTRGWVDFERVAFTFDPFADSLEVATGFYNTYAKYLPVPEELKKRLIFEFERKWVYEKLPDYELLDAIAQSYHFFHEMLLDASDKFSIHSKRNLSSGNYCLGELNDKNKLKCMMVTDQNRRLVFGFSDGNMLGMKTGKIERDEVDLEKAKERYGDGWKSGEIVSLLEGIFPEKHPFNQMRLFAQSGLNCLKKDKFLVPVSFIFVENEKTPPIVINHFFQNQEQKMVAMDSVAAKIIENNGKFVLLMVESWIYPFNKEKPLVPPEFSSKNAKEVVQIFCLSEKTVKVINVPFHKNMFGQVTLSKPSVENFSTEDHNYFVISPLTKALKENK</sequence>
<dbReference type="EMBL" id="MHWW01000013">
    <property type="protein sequence ID" value="OHB14757.1"/>
    <property type="molecule type" value="Genomic_DNA"/>
</dbReference>
<organism evidence="1 2">
    <name type="scientific">Candidatus Zambryskibacteria bacterium RIFOXYC1_FULL_39_10</name>
    <dbReference type="NCBI Taxonomy" id="1802779"/>
    <lineage>
        <taxon>Bacteria</taxon>
        <taxon>Candidatus Zambryskiibacteriota</taxon>
    </lineage>
</organism>
<dbReference type="AlphaFoldDB" id="A0A1G2UZE7"/>